<name>A0A8H4PFB1_9HYPO</name>
<dbReference type="EMBL" id="JAADYS010000345">
    <property type="protein sequence ID" value="KAF4470445.1"/>
    <property type="molecule type" value="Genomic_DNA"/>
</dbReference>
<dbReference type="Proteomes" id="UP000554235">
    <property type="component" value="Unassembled WGS sequence"/>
</dbReference>
<dbReference type="AlphaFoldDB" id="A0A8H4PFB1"/>
<reference evidence="1 2" key="1">
    <citation type="submission" date="2020-01" db="EMBL/GenBank/DDBJ databases">
        <title>Identification and distribution of gene clusters putatively required for synthesis of sphingolipid metabolism inhibitors in phylogenetically diverse species of the filamentous fungus Fusarium.</title>
        <authorList>
            <person name="Kim H.-S."/>
            <person name="Busman M."/>
            <person name="Brown D.W."/>
            <person name="Divon H."/>
            <person name="Uhlig S."/>
            <person name="Proctor R.H."/>
        </authorList>
    </citation>
    <scope>NUCLEOTIDE SEQUENCE [LARGE SCALE GENOMIC DNA]</scope>
    <source>
        <strain evidence="1 2">NRRL 20459</strain>
    </source>
</reference>
<comment type="caution">
    <text evidence="1">The sequence shown here is derived from an EMBL/GenBank/DDBJ whole genome shotgun (WGS) entry which is preliminary data.</text>
</comment>
<evidence type="ECO:0000313" key="1">
    <source>
        <dbReference type="EMBL" id="KAF4470445.1"/>
    </source>
</evidence>
<accession>A0A8H4PFB1</accession>
<organism evidence="1 2">
    <name type="scientific">Fusarium albosuccineum</name>
    <dbReference type="NCBI Taxonomy" id="1237068"/>
    <lineage>
        <taxon>Eukaryota</taxon>
        <taxon>Fungi</taxon>
        <taxon>Dikarya</taxon>
        <taxon>Ascomycota</taxon>
        <taxon>Pezizomycotina</taxon>
        <taxon>Sordariomycetes</taxon>
        <taxon>Hypocreomycetidae</taxon>
        <taxon>Hypocreales</taxon>
        <taxon>Nectriaceae</taxon>
        <taxon>Fusarium</taxon>
        <taxon>Fusarium decemcellulare species complex</taxon>
    </lineage>
</organism>
<evidence type="ECO:0000313" key="2">
    <source>
        <dbReference type="Proteomes" id="UP000554235"/>
    </source>
</evidence>
<protein>
    <submittedName>
        <fullName evidence="1">Uncharacterized protein</fullName>
    </submittedName>
</protein>
<sequence length="394" mass="45721">MRGALEGEHKEPRAFLTLPDIASGSPGLCFKNRPVNITMVSLESLTCAERHRFFRAFIRYELFCKTFHPCESRTVGPSPYHELVRDSQLAHMNEASRDKLQLFDYETLFCVHRYIGTVYGAIFAHCADSWPPETQFVSTDDLVTTASGGKPEEERDLPFPDTVYFNAANYFMDMGYPYEVDNLADILPSYGLDLLTHILMSLGKKNENSNALKRWLCDLPTEVKEGYDSWFYVANISSTPHFTNSAGPGLRHQLYPKVWRCLACPPGSEGFSTQYWSRRVLQLEVCRQRAWDFFDDSRLYPNGISHFPTMDELQAQKPEMCVSCYEPLLEHRQKRWQQWRNDHPGRDLGLYGALKRTDDEELEAVEDNYGCIPRFFEKPRNKKLITFWRLEPTK</sequence>
<keyword evidence="2" id="KW-1185">Reference proteome</keyword>
<gene>
    <name evidence="1" type="ORF">FALBO_2651</name>
</gene>
<proteinExistence type="predicted"/>
<dbReference type="OrthoDB" id="5099332at2759"/>